<accession>A0A6C0AMK4</accession>
<organism evidence="1">
    <name type="scientific">viral metagenome</name>
    <dbReference type="NCBI Taxonomy" id="1070528"/>
    <lineage>
        <taxon>unclassified sequences</taxon>
        <taxon>metagenomes</taxon>
        <taxon>organismal metagenomes</taxon>
    </lineage>
</organism>
<evidence type="ECO:0000313" key="1">
    <source>
        <dbReference type="EMBL" id="QHS80982.1"/>
    </source>
</evidence>
<dbReference type="AlphaFoldDB" id="A0A6C0AMK4"/>
<sequence length="89" mass="9524">MSTNSRTCGCTTQQYDQIIFNSVAYQNSANVVYQGKNALVAASTNGTLGKQATGNPTFKSNYERMQYLLGQQNQASCGVPGKTFALGTN</sequence>
<dbReference type="EMBL" id="MN740728">
    <property type="protein sequence ID" value="QHS80982.1"/>
    <property type="molecule type" value="Genomic_DNA"/>
</dbReference>
<proteinExistence type="predicted"/>
<reference evidence="1" key="1">
    <citation type="journal article" date="2020" name="Nature">
        <title>Giant virus diversity and host interactions through global metagenomics.</title>
        <authorList>
            <person name="Schulz F."/>
            <person name="Roux S."/>
            <person name="Paez-Espino D."/>
            <person name="Jungbluth S."/>
            <person name="Walsh D.A."/>
            <person name="Denef V.J."/>
            <person name="McMahon K.D."/>
            <person name="Konstantinidis K.T."/>
            <person name="Eloe-Fadrosh E.A."/>
            <person name="Kyrpides N.C."/>
            <person name="Woyke T."/>
        </authorList>
    </citation>
    <scope>NUCLEOTIDE SEQUENCE</scope>
    <source>
        <strain evidence="1">GVMAG-S-1101161-73</strain>
    </source>
</reference>
<name>A0A6C0AMK4_9ZZZZ</name>
<protein>
    <submittedName>
        <fullName evidence="1">Uncharacterized protein</fullName>
    </submittedName>
</protein>